<gene>
    <name evidence="3" type="ORF">F7O44_14670</name>
</gene>
<evidence type="ECO:0000313" key="4">
    <source>
        <dbReference type="Proteomes" id="UP000460435"/>
    </source>
</evidence>
<dbReference type="Proteomes" id="UP000460435">
    <property type="component" value="Unassembled WGS sequence"/>
</dbReference>
<sequence>MTTVVLVLLSAAAVVGAALWLVVDRHRDEISTAGTVIAAAVPVLLLAGAGLFALDDTAATGNELHIATVAAVVAAVPGGGLLVTATLRMADRRVRPISAHAARLPPSDRGAGIGPPPPPPSATTPGGPPPPPRMDTVSDPETLRGGATIGALERIAIVVTLLAGWPEGLAIILAVKGFGRYSEMRRPSAPERFIIGTFTSILWAVAVTGVVVALRA</sequence>
<dbReference type="AlphaFoldDB" id="A0A7K3M4Z1"/>
<dbReference type="EMBL" id="WLZY01000004">
    <property type="protein sequence ID" value="NDL58315.1"/>
    <property type="molecule type" value="Genomic_DNA"/>
</dbReference>
<keyword evidence="2" id="KW-1133">Transmembrane helix</keyword>
<evidence type="ECO:0000313" key="3">
    <source>
        <dbReference type="EMBL" id="NDL58315.1"/>
    </source>
</evidence>
<proteinExistence type="predicted"/>
<protein>
    <submittedName>
        <fullName evidence="3">Uncharacterized protein</fullName>
    </submittedName>
</protein>
<feature type="transmembrane region" description="Helical" evidence="2">
    <location>
        <begin position="6"/>
        <end position="23"/>
    </location>
</feature>
<feature type="region of interest" description="Disordered" evidence="1">
    <location>
        <begin position="98"/>
        <end position="143"/>
    </location>
</feature>
<keyword evidence="2" id="KW-0472">Membrane</keyword>
<organism evidence="3 4">
    <name type="scientific">Phytoactinopolyspora mesophila</name>
    <dbReference type="NCBI Taxonomy" id="2650750"/>
    <lineage>
        <taxon>Bacteria</taxon>
        <taxon>Bacillati</taxon>
        <taxon>Actinomycetota</taxon>
        <taxon>Actinomycetes</taxon>
        <taxon>Jiangellales</taxon>
        <taxon>Jiangellaceae</taxon>
        <taxon>Phytoactinopolyspora</taxon>
    </lineage>
</organism>
<feature type="transmembrane region" description="Helical" evidence="2">
    <location>
        <begin position="66"/>
        <end position="87"/>
    </location>
</feature>
<comment type="caution">
    <text evidence="3">The sequence shown here is derived from an EMBL/GenBank/DDBJ whole genome shotgun (WGS) entry which is preliminary data.</text>
</comment>
<feature type="transmembrane region" description="Helical" evidence="2">
    <location>
        <begin position="155"/>
        <end position="173"/>
    </location>
</feature>
<keyword evidence="2" id="KW-0812">Transmembrane</keyword>
<accession>A0A7K3M4Z1</accession>
<evidence type="ECO:0000256" key="1">
    <source>
        <dbReference type="SAM" id="MobiDB-lite"/>
    </source>
</evidence>
<feature type="compositionally biased region" description="Pro residues" evidence="1">
    <location>
        <begin position="114"/>
        <end position="133"/>
    </location>
</feature>
<feature type="transmembrane region" description="Helical" evidence="2">
    <location>
        <begin position="35"/>
        <end position="54"/>
    </location>
</feature>
<evidence type="ECO:0000256" key="2">
    <source>
        <dbReference type="SAM" id="Phobius"/>
    </source>
</evidence>
<keyword evidence="4" id="KW-1185">Reference proteome</keyword>
<name>A0A7K3M4Z1_9ACTN</name>
<reference evidence="3 4" key="1">
    <citation type="submission" date="2019-11" db="EMBL/GenBank/DDBJ databases">
        <authorList>
            <person name="Li X.-J."/>
            <person name="Feng X.-M."/>
        </authorList>
    </citation>
    <scope>NUCLEOTIDE SEQUENCE [LARGE SCALE GENOMIC DNA]</scope>
    <source>
        <strain evidence="3 4">XMNu-373</strain>
    </source>
</reference>
<feature type="transmembrane region" description="Helical" evidence="2">
    <location>
        <begin position="193"/>
        <end position="214"/>
    </location>
</feature>
<dbReference type="RefSeq" id="WP_162450977.1">
    <property type="nucleotide sequence ID" value="NZ_WLZY01000004.1"/>
</dbReference>